<accession>A0ABV3DH21</accession>
<dbReference type="Proteomes" id="UP001551482">
    <property type="component" value="Unassembled WGS sequence"/>
</dbReference>
<keyword evidence="2" id="KW-1185">Reference proteome</keyword>
<proteinExistence type="predicted"/>
<dbReference type="EMBL" id="JBEZFP010000023">
    <property type="protein sequence ID" value="MEU8134194.1"/>
    <property type="molecule type" value="Genomic_DNA"/>
</dbReference>
<dbReference type="RefSeq" id="WP_358352646.1">
    <property type="nucleotide sequence ID" value="NZ_JBEZFP010000023.1"/>
</dbReference>
<organism evidence="1 2">
    <name type="scientific">Streptodolium elevatio</name>
    <dbReference type="NCBI Taxonomy" id="3157996"/>
    <lineage>
        <taxon>Bacteria</taxon>
        <taxon>Bacillati</taxon>
        <taxon>Actinomycetota</taxon>
        <taxon>Actinomycetes</taxon>
        <taxon>Kitasatosporales</taxon>
        <taxon>Streptomycetaceae</taxon>
        <taxon>Streptodolium</taxon>
    </lineage>
</organism>
<protein>
    <submittedName>
        <fullName evidence="1">Uncharacterized protein</fullName>
    </submittedName>
</protein>
<reference evidence="1 2" key="1">
    <citation type="submission" date="2024-06" db="EMBL/GenBank/DDBJ databases">
        <title>The Natural Products Discovery Center: Release of the First 8490 Sequenced Strains for Exploring Actinobacteria Biosynthetic Diversity.</title>
        <authorList>
            <person name="Kalkreuter E."/>
            <person name="Kautsar S.A."/>
            <person name="Yang D."/>
            <person name="Bader C.D."/>
            <person name="Teijaro C.N."/>
            <person name="Fluegel L."/>
            <person name="Davis C.M."/>
            <person name="Simpson J.R."/>
            <person name="Lauterbach L."/>
            <person name="Steele A.D."/>
            <person name="Gui C."/>
            <person name="Meng S."/>
            <person name="Li G."/>
            <person name="Viehrig K."/>
            <person name="Ye F."/>
            <person name="Su P."/>
            <person name="Kiefer A.F."/>
            <person name="Nichols A."/>
            <person name="Cepeda A.J."/>
            <person name="Yan W."/>
            <person name="Fan B."/>
            <person name="Jiang Y."/>
            <person name="Adhikari A."/>
            <person name="Zheng C.-J."/>
            <person name="Schuster L."/>
            <person name="Cowan T.M."/>
            <person name="Smanski M.J."/>
            <person name="Chevrette M.G."/>
            <person name="De Carvalho L.P.S."/>
            <person name="Shen B."/>
        </authorList>
    </citation>
    <scope>NUCLEOTIDE SEQUENCE [LARGE SCALE GENOMIC DNA]</scope>
    <source>
        <strain evidence="1 2">NPDC048946</strain>
    </source>
</reference>
<evidence type="ECO:0000313" key="1">
    <source>
        <dbReference type="EMBL" id="MEU8134194.1"/>
    </source>
</evidence>
<evidence type="ECO:0000313" key="2">
    <source>
        <dbReference type="Proteomes" id="UP001551482"/>
    </source>
</evidence>
<comment type="caution">
    <text evidence="1">The sequence shown here is derived from an EMBL/GenBank/DDBJ whole genome shotgun (WGS) entry which is preliminary data.</text>
</comment>
<gene>
    <name evidence="1" type="ORF">AB0C36_11850</name>
</gene>
<name>A0ABV3DH21_9ACTN</name>
<sequence>MRPFHQQNDQALMRELMSRNRVRKGRPGSAGRWFTDHALARLVEAGDSPTHVRAVEALLTERGTLDLPVIEAGSVRVDGAARRVSIVAATDITGDPTVRHGEMSAMFYLRDHVQSASAMMELFLRDPVRYAAEGDTGRELIHSALHLMSTPAQLARFAAVVERGDTGQEDWPHISLWFDDLDAEKPNTWRNKQDSFQMLAFLVLDAVERGFLGADELLAAHRKFLGFVVPFLRAVGFPRYESSGSWEEVAAQRTSVMAVETALLHKIRVLVDNGVLGFLADRADSADRADFTASVDAMVDAGLREIGRRIPFESPDYAPGSVRHRRADASLVYLLMYGLPELLAESRIPVGAPARPMTAPEVETVVLDALRTLEDPVTGGVMRYAEDSYQRVNFHTYEVQATVRAIKDKVKAEAEDRGDDLDLDRKQEMRGRLTPQGREAAWTHPLGQLAAWAARRCRNSQEVDHEQARHYRELGVHYLNRMLATVTGEGQWHAVLREDGDYHVREVPHFRVPECLVTYRDDRGDELIVPSPHTPLNWGTATLKMAVGLLATEDHVAVRGL</sequence>